<dbReference type="SUPFAM" id="SSF90123">
    <property type="entry name" value="ABC transporter transmembrane region"/>
    <property type="match status" value="1"/>
</dbReference>
<dbReference type="SMART" id="SM00382">
    <property type="entry name" value="AAA"/>
    <property type="match status" value="1"/>
</dbReference>
<evidence type="ECO:0000259" key="9">
    <source>
        <dbReference type="PROSITE" id="PS50929"/>
    </source>
</evidence>
<evidence type="ECO:0000313" key="11">
    <source>
        <dbReference type="Proteomes" id="UP001199642"/>
    </source>
</evidence>
<dbReference type="PANTHER" id="PTHR43394">
    <property type="entry name" value="ATP-DEPENDENT PERMEASE MDL1, MITOCHONDRIAL"/>
    <property type="match status" value="1"/>
</dbReference>
<feature type="transmembrane region" description="Helical" evidence="7">
    <location>
        <begin position="167"/>
        <end position="187"/>
    </location>
</feature>
<dbReference type="Gene3D" id="3.40.50.300">
    <property type="entry name" value="P-loop containing nucleotide triphosphate hydrolases"/>
    <property type="match status" value="1"/>
</dbReference>
<keyword evidence="5 7" id="KW-1133">Transmembrane helix</keyword>
<gene>
    <name evidence="10" type="ORF">K8F61_07485</name>
</gene>
<dbReference type="InterPro" id="IPR027417">
    <property type="entry name" value="P-loop_NTPase"/>
</dbReference>
<dbReference type="InterPro" id="IPR003593">
    <property type="entry name" value="AAA+_ATPase"/>
</dbReference>
<dbReference type="GO" id="GO:0005524">
    <property type="term" value="F:ATP binding"/>
    <property type="evidence" value="ECO:0007669"/>
    <property type="project" value="UniProtKB-KW"/>
</dbReference>
<evidence type="ECO:0000256" key="5">
    <source>
        <dbReference type="ARBA" id="ARBA00022989"/>
    </source>
</evidence>
<protein>
    <submittedName>
        <fullName evidence="10">ABC transporter ATP-binding protein/permease</fullName>
    </submittedName>
</protein>
<evidence type="ECO:0000313" key="10">
    <source>
        <dbReference type="EMBL" id="UGS27996.1"/>
    </source>
</evidence>
<feature type="transmembrane region" description="Helical" evidence="7">
    <location>
        <begin position="27"/>
        <end position="45"/>
    </location>
</feature>
<sequence length="610" mass="63748">MTDVLPVAGPRDTLRTLRPLLSRRRGSVSATILLLLAGSASALAIPPVLGRIVDVTLDGGPPVSIASYALMLAGAGAASAMCSWWGGRLLVASIQGMLAELREGVFDAALRVDPAVVEDAGSADVVSRLTGDIDAVTEAASGVLPRFVGALFTIVLTAAGMAVLDPWLAVAALVAVPIQFLAAARFLRRSRPLYVRLRREEASRAQAIIEGVAGAETIRAHGREEARLALIARRSLTAIETQRSTARARNVFNGTLNLAELVGLVAVLATGLWRVGDDAVTVGAVTAAALFFHRLFGPIGALLSSIDDLQRAHAGLERLAGLLGLPPQERTGIVIRDGAVILRDVSYSYRSASATRPAVDGVSLSIPAGSCIVVVGASGSGKSTLARLVCGLGIPDAGTVLVGGVPAARAMRADHRPAVMTVTQETHLFPGTLADNLRLARAGATDEELREALDRVGAEWTGPFEDGVGAELGPDLDAHRVQQIALARVLLADPPVVVLDEATAHAGSDTAVDRAVAAVVRHRTAVVIAHRLHHAALADDIVVLENGRIVEHGTMSSLLAREGTFRTLWTAWRDTAADTARTITETDALDTDTFEKENSPWPCPAPPPAS</sequence>
<dbReference type="EMBL" id="CP082781">
    <property type="protein sequence ID" value="UGS27996.1"/>
    <property type="molecule type" value="Genomic_DNA"/>
</dbReference>
<dbReference type="Pfam" id="PF00664">
    <property type="entry name" value="ABC_membrane"/>
    <property type="match status" value="1"/>
</dbReference>
<dbReference type="InterPro" id="IPR011527">
    <property type="entry name" value="ABC1_TM_dom"/>
</dbReference>
<keyword evidence="2 7" id="KW-0812">Transmembrane</keyword>
<feature type="transmembrane region" description="Helical" evidence="7">
    <location>
        <begin position="65"/>
        <end position="87"/>
    </location>
</feature>
<dbReference type="Pfam" id="PF00005">
    <property type="entry name" value="ABC_tran"/>
    <property type="match status" value="1"/>
</dbReference>
<evidence type="ECO:0000256" key="6">
    <source>
        <dbReference type="ARBA" id="ARBA00023136"/>
    </source>
</evidence>
<proteinExistence type="predicted"/>
<dbReference type="InterPro" id="IPR003439">
    <property type="entry name" value="ABC_transporter-like_ATP-bd"/>
</dbReference>
<evidence type="ECO:0000256" key="4">
    <source>
        <dbReference type="ARBA" id="ARBA00022840"/>
    </source>
</evidence>
<dbReference type="CDD" id="cd07346">
    <property type="entry name" value="ABC_6TM_exporters"/>
    <property type="match status" value="1"/>
</dbReference>
<comment type="subcellular location">
    <subcellularLocation>
        <location evidence="1">Cell membrane</location>
        <topology evidence="1">Multi-pass membrane protein</topology>
    </subcellularLocation>
</comment>
<feature type="transmembrane region" description="Helical" evidence="7">
    <location>
        <begin position="251"/>
        <end position="273"/>
    </location>
</feature>
<evidence type="ECO:0000256" key="1">
    <source>
        <dbReference type="ARBA" id="ARBA00004651"/>
    </source>
</evidence>
<dbReference type="Gene3D" id="1.20.1560.10">
    <property type="entry name" value="ABC transporter type 1, transmembrane domain"/>
    <property type="match status" value="1"/>
</dbReference>
<dbReference type="RefSeq" id="WP_231821208.1">
    <property type="nucleotide sequence ID" value="NZ_CP082781.1"/>
</dbReference>
<keyword evidence="3" id="KW-0547">Nucleotide-binding</keyword>
<dbReference type="InterPro" id="IPR039421">
    <property type="entry name" value="Type_1_exporter"/>
</dbReference>
<keyword evidence="6 7" id="KW-0472">Membrane</keyword>
<keyword evidence="11" id="KW-1185">Reference proteome</keyword>
<feature type="domain" description="ABC transporter" evidence="8">
    <location>
        <begin position="340"/>
        <end position="571"/>
    </location>
</feature>
<evidence type="ECO:0000256" key="2">
    <source>
        <dbReference type="ARBA" id="ARBA00022692"/>
    </source>
</evidence>
<accession>A0ABY3RVU8</accession>
<dbReference type="InterPro" id="IPR036640">
    <property type="entry name" value="ABC1_TM_sf"/>
</dbReference>
<feature type="transmembrane region" description="Helical" evidence="7">
    <location>
        <begin position="143"/>
        <end position="161"/>
    </location>
</feature>
<dbReference type="Proteomes" id="UP001199642">
    <property type="component" value="Chromosome"/>
</dbReference>
<keyword evidence="4 10" id="KW-0067">ATP-binding</keyword>
<evidence type="ECO:0000259" key="8">
    <source>
        <dbReference type="PROSITE" id="PS50893"/>
    </source>
</evidence>
<dbReference type="PROSITE" id="PS50929">
    <property type="entry name" value="ABC_TM1F"/>
    <property type="match status" value="1"/>
</dbReference>
<dbReference type="PROSITE" id="PS50893">
    <property type="entry name" value="ABC_TRANSPORTER_2"/>
    <property type="match status" value="1"/>
</dbReference>
<feature type="domain" description="ABC transmembrane type-1" evidence="9">
    <location>
        <begin position="30"/>
        <end position="311"/>
    </location>
</feature>
<evidence type="ECO:0000256" key="3">
    <source>
        <dbReference type="ARBA" id="ARBA00022741"/>
    </source>
</evidence>
<organism evidence="10 11">
    <name type="scientific">Microbacterium resistens</name>
    <dbReference type="NCBI Taxonomy" id="156977"/>
    <lineage>
        <taxon>Bacteria</taxon>
        <taxon>Bacillati</taxon>
        <taxon>Actinomycetota</taxon>
        <taxon>Actinomycetes</taxon>
        <taxon>Micrococcales</taxon>
        <taxon>Microbacteriaceae</taxon>
        <taxon>Microbacterium</taxon>
    </lineage>
</organism>
<reference evidence="10 11" key="1">
    <citation type="submission" date="2023-01" db="EMBL/GenBank/DDBJ databases">
        <title>Characterization of estradiol degrading bacteria Microbacterium sp. MZT7 and reveal degrading genes through genome analysis.</title>
        <authorList>
            <person name="Hao P."/>
            <person name="Gao Y."/>
        </authorList>
    </citation>
    <scope>NUCLEOTIDE SEQUENCE [LARGE SCALE GENOMIC DNA]</scope>
    <source>
        <strain evidence="10 11">MZT7</strain>
    </source>
</reference>
<name>A0ABY3RVU8_9MICO</name>
<evidence type="ECO:0000256" key="7">
    <source>
        <dbReference type="SAM" id="Phobius"/>
    </source>
</evidence>
<dbReference type="PANTHER" id="PTHR43394:SF1">
    <property type="entry name" value="ATP-BINDING CASSETTE SUB-FAMILY B MEMBER 10, MITOCHONDRIAL"/>
    <property type="match status" value="1"/>
</dbReference>
<dbReference type="SUPFAM" id="SSF52540">
    <property type="entry name" value="P-loop containing nucleoside triphosphate hydrolases"/>
    <property type="match status" value="1"/>
</dbReference>